<evidence type="ECO:0000313" key="2">
    <source>
        <dbReference type="EMBL" id="SFB76613.1"/>
    </source>
</evidence>
<comment type="caution">
    <text evidence="3">The sequence shown here is derived from an EMBL/GenBank/DDBJ whole genome shotgun (WGS) entry which is preliminary data.</text>
</comment>
<evidence type="ECO:0000256" key="1">
    <source>
        <dbReference type="SAM" id="Phobius"/>
    </source>
</evidence>
<feature type="transmembrane region" description="Helical" evidence="1">
    <location>
        <begin position="41"/>
        <end position="58"/>
    </location>
</feature>
<organism evidence="3 4">
    <name type="scientific">Flagellimonas taeanensis</name>
    <dbReference type="NCBI Taxonomy" id="1005926"/>
    <lineage>
        <taxon>Bacteria</taxon>
        <taxon>Pseudomonadati</taxon>
        <taxon>Bacteroidota</taxon>
        <taxon>Flavobacteriia</taxon>
        <taxon>Flavobacteriales</taxon>
        <taxon>Flavobacteriaceae</taxon>
        <taxon>Flagellimonas</taxon>
    </lineage>
</organism>
<sequence>MRTAFTILILLHGAIHLLGFFKAFGILEFEGIHQSVSKTSGMLWLLAFLLFVLTVILLNVHSVYWWSIGFLAVALSQVLVFNHWSDAKWGTIANLIILSSALIAYSTFSFKEKVVQERTELLKNSRTIGRKAITEEEISQLPEVVQNWLTTIGTLGKEPISNVHLTQELQLRTSPDQENWSTGKAEQYFTVDPPAFNWDIDAKINFLPVVGRDQLVDGHGEMTIKLLGIIPMANAENSEKIDQATLQRYLAEIVWFPTAALGDHIRWKQLDGQSAEATLNVNGMEGSGVFHFDETGIFQKFTAYRYKDTKDKTPRLWTVSAIRTEERNGIQIPIELEADWELDEDKWTWLKLKIERIEYNIDVP</sequence>
<dbReference type="EMBL" id="FOKU01000002">
    <property type="protein sequence ID" value="SFB76613.1"/>
    <property type="molecule type" value="Genomic_DNA"/>
</dbReference>
<proteinExistence type="predicted"/>
<evidence type="ECO:0000313" key="3">
    <source>
        <dbReference type="EMBL" id="SHK35903.1"/>
    </source>
</evidence>
<name>A0A1M6RTY1_9FLAO</name>
<evidence type="ECO:0000313" key="5">
    <source>
        <dbReference type="Proteomes" id="UP000198940"/>
    </source>
</evidence>
<feature type="transmembrane region" description="Helical" evidence="1">
    <location>
        <begin position="64"/>
        <end position="82"/>
    </location>
</feature>
<reference evidence="3 4" key="1">
    <citation type="submission" date="2016-11" db="EMBL/GenBank/DDBJ databases">
        <authorList>
            <person name="Varghese N."/>
            <person name="Submissions S."/>
        </authorList>
    </citation>
    <scope>NUCLEOTIDE SEQUENCE [LARGE SCALE GENOMIC DNA]</scope>
    <source>
        <strain evidence="3 4">CGMCC 1.12174</strain>
        <strain evidence="2 5">DSM 26351</strain>
    </source>
</reference>
<feature type="transmembrane region" description="Helical" evidence="1">
    <location>
        <begin position="6"/>
        <end position="29"/>
    </location>
</feature>
<keyword evidence="5" id="KW-1185">Reference proteome</keyword>
<dbReference type="InterPro" id="IPR046674">
    <property type="entry name" value="DUF6544"/>
</dbReference>
<dbReference type="STRING" id="1055723.SAMN05216293_0878"/>
<dbReference type="OrthoDB" id="9786534at2"/>
<dbReference type="Proteomes" id="UP000184031">
    <property type="component" value="Unassembled WGS sequence"/>
</dbReference>
<accession>A0A1M6RTY1</accession>
<dbReference type="AlphaFoldDB" id="A0A1M6RTY1"/>
<dbReference type="RefSeq" id="WP_072877295.1">
    <property type="nucleotide sequence ID" value="NZ_FOKU01000002.1"/>
</dbReference>
<evidence type="ECO:0000313" key="4">
    <source>
        <dbReference type="Proteomes" id="UP000184031"/>
    </source>
</evidence>
<keyword evidence="1" id="KW-0812">Transmembrane</keyword>
<dbReference type="EMBL" id="FRAT01000002">
    <property type="protein sequence ID" value="SHK35903.1"/>
    <property type="molecule type" value="Genomic_DNA"/>
</dbReference>
<dbReference type="Pfam" id="PF20181">
    <property type="entry name" value="DUF6544"/>
    <property type="match status" value="1"/>
</dbReference>
<feature type="transmembrane region" description="Helical" evidence="1">
    <location>
        <begin position="89"/>
        <end position="108"/>
    </location>
</feature>
<gene>
    <name evidence="2" type="ORF">SAMN04487891_102201</name>
    <name evidence="3" type="ORF">SAMN05216293_0878</name>
</gene>
<keyword evidence="1" id="KW-1133">Transmembrane helix</keyword>
<keyword evidence="1" id="KW-0472">Membrane</keyword>
<dbReference type="Proteomes" id="UP000198940">
    <property type="component" value="Unassembled WGS sequence"/>
</dbReference>
<protein>
    <submittedName>
        <fullName evidence="3">Uncharacterized protein</fullName>
    </submittedName>
</protein>